<dbReference type="EMBL" id="FNLO01000004">
    <property type="protein sequence ID" value="SDV48292.1"/>
    <property type="molecule type" value="Genomic_DNA"/>
</dbReference>
<sequence>MIQAESRISRFIPKYRDCGRAGLAALLGAACLALTPGARAANPDGALTPEQTANLYMKALVNADMVSARAINERLRDAYAGKDALDTGALAALDARMARMMGERMLAAVPASERAGLKGPVQDMAERFVAASRRSRCQALSSQIREQATNPRVVATVRYTCMVPDLRAALHAAGVNGDTKPSDGRQYADMVRRSAQAFDAAPVSHRVEGSLELFGDPSRRYWASAEPDAPVKTVLGAMSAELKQGY</sequence>
<accession>A0A1H2PNM2</accession>
<evidence type="ECO:0000313" key="3">
    <source>
        <dbReference type="Proteomes" id="UP000243719"/>
    </source>
</evidence>
<dbReference type="PROSITE" id="PS51257">
    <property type="entry name" value="PROKAR_LIPOPROTEIN"/>
    <property type="match status" value="1"/>
</dbReference>
<feature type="signal peptide" evidence="1">
    <location>
        <begin position="1"/>
        <end position="40"/>
    </location>
</feature>
<dbReference type="RefSeq" id="WP_091907302.1">
    <property type="nucleotide sequence ID" value="NZ_FNLO01000004.1"/>
</dbReference>
<evidence type="ECO:0008006" key="4">
    <source>
        <dbReference type="Google" id="ProtNLM"/>
    </source>
</evidence>
<dbReference type="OrthoDB" id="9033092at2"/>
<gene>
    <name evidence="2" type="ORF">SAMN05216551_104331</name>
</gene>
<dbReference type="AlphaFoldDB" id="A0A1H2PNM2"/>
<keyword evidence="1" id="KW-0732">Signal</keyword>
<reference evidence="3" key="1">
    <citation type="submission" date="2016-09" db="EMBL/GenBank/DDBJ databases">
        <authorList>
            <person name="Varghese N."/>
            <person name="Submissions S."/>
        </authorList>
    </citation>
    <scope>NUCLEOTIDE SEQUENCE [LARGE SCALE GENOMIC DNA]</scope>
    <source>
        <strain evidence="3">JS23</strain>
    </source>
</reference>
<evidence type="ECO:0000256" key="1">
    <source>
        <dbReference type="SAM" id="SignalP"/>
    </source>
</evidence>
<proteinExistence type="predicted"/>
<keyword evidence="3" id="KW-1185">Reference proteome</keyword>
<organism evidence="2 3">
    <name type="scientific">Chitinasiproducens palmae</name>
    <dbReference type="NCBI Taxonomy" id="1770053"/>
    <lineage>
        <taxon>Bacteria</taxon>
        <taxon>Pseudomonadati</taxon>
        <taxon>Pseudomonadota</taxon>
        <taxon>Betaproteobacteria</taxon>
        <taxon>Burkholderiales</taxon>
        <taxon>Burkholderiaceae</taxon>
        <taxon>Chitinasiproducens</taxon>
    </lineage>
</organism>
<feature type="chain" id="PRO_5017367568" description="Lipoprotein" evidence="1">
    <location>
        <begin position="41"/>
        <end position="246"/>
    </location>
</feature>
<evidence type="ECO:0000313" key="2">
    <source>
        <dbReference type="EMBL" id="SDV48292.1"/>
    </source>
</evidence>
<dbReference type="Proteomes" id="UP000243719">
    <property type="component" value="Unassembled WGS sequence"/>
</dbReference>
<protein>
    <recommendedName>
        <fullName evidence="4">Lipoprotein</fullName>
    </recommendedName>
</protein>
<name>A0A1H2PNM2_9BURK</name>